<organism evidence="3">
    <name type="scientific">Vitis vinifera</name>
    <name type="common">Grape</name>
    <dbReference type="NCBI Taxonomy" id="29760"/>
    <lineage>
        <taxon>Eukaryota</taxon>
        <taxon>Viridiplantae</taxon>
        <taxon>Streptophyta</taxon>
        <taxon>Embryophyta</taxon>
        <taxon>Tracheophyta</taxon>
        <taxon>Spermatophyta</taxon>
        <taxon>Magnoliopsida</taxon>
        <taxon>eudicotyledons</taxon>
        <taxon>Gunneridae</taxon>
        <taxon>Pentapetalae</taxon>
        <taxon>rosids</taxon>
        <taxon>Vitales</taxon>
        <taxon>Vitaceae</taxon>
        <taxon>Viteae</taxon>
        <taxon>Vitis</taxon>
    </lineage>
</organism>
<dbReference type="EMBL" id="AM459764">
    <property type="protein sequence ID" value="CAN63508.1"/>
    <property type="molecule type" value="Genomic_DNA"/>
</dbReference>
<dbReference type="AlphaFoldDB" id="A5BHJ2"/>
<dbReference type="SUPFAM" id="SSF48371">
    <property type="entry name" value="ARM repeat"/>
    <property type="match status" value="1"/>
</dbReference>
<protein>
    <submittedName>
        <fullName evidence="3">Uncharacterized protein</fullName>
    </submittedName>
</protein>
<reference evidence="3" key="1">
    <citation type="journal article" date="2007" name="PLoS ONE">
        <title>The first genome sequence of an elite grapevine cultivar (Pinot noir Vitis vinifera L.): coping with a highly heterozygous genome.</title>
        <authorList>
            <person name="Velasco R."/>
            <person name="Zharkikh A."/>
            <person name="Troggio M."/>
            <person name="Cartwright D.A."/>
            <person name="Cestaro A."/>
            <person name="Pruss D."/>
            <person name="Pindo M."/>
            <person name="FitzGerald L.M."/>
            <person name="Vezzulli S."/>
            <person name="Reid J."/>
            <person name="Malacarne G."/>
            <person name="Iliev D."/>
            <person name="Coppola G."/>
            <person name="Wardell B."/>
            <person name="Micheletti D."/>
            <person name="Macalma T."/>
            <person name="Facci M."/>
            <person name="Mitchell J.T."/>
            <person name="Perazzolli M."/>
            <person name="Eldredge G."/>
            <person name="Gatto P."/>
            <person name="Oyzerski R."/>
            <person name="Moretto M."/>
            <person name="Gutin N."/>
            <person name="Stefanini M."/>
            <person name="Chen Y."/>
            <person name="Segala C."/>
            <person name="Davenport C."/>
            <person name="Dematte L."/>
            <person name="Mraz A."/>
            <person name="Battilana J."/>
            <person name="Stormo K."/>
            <person name="Costa F."/>
            <person name="Tao Q."/>
            <person name="Si-Ammour A."/>
            <person name="Harkins T."/>
            <person name="Lackey A."/>
            <person name="Perbost C."/>
            <person name="Taillon B."/>
            <person name="Stella A."/>
            <person name="Solovyev V."/>
            <person name="Fawcett J.A."/>
            <person name="Sterck L."/>
            <person name="Vandepoele K."/>
            <person name="Grando S.M."/>
            <person name="Toppo S."/>
            <person name="Moser C."/>
            <person name="Lanchbury J."/>
            <person name="Bogden R."/>
            <person name="Skolnick M."/>
            <person name="Sgaramella V."/>
            <person name="Bhatnagar S.K."/>
            <person name="Fontana P."/>
            <person name="Gutin A."/>
            <person name="Van de Peer Y."/>
            <person name="Salamini F."/>
            <person name="Viola R."/>
        </authorList>
    </citation>
    <scope>NUCLEOTIDE SEQUENCE</scope>
</reference>
<evidence type="ECO:0000256" key="2">
    <source>
        <dbReference type="SAM" id="MobiDB-lite"/>
    </source>
</evidence>
<evidence type="ECO:0000313" key="3">
    <source>
        <dbReference type="EMBL" id="CAN63508.1"/>
    </source>
</evidence>
<sequence length="234" mass="25768">MSPKAAAKTFQLPGLHEMVINAFGNPEFFNILFPLLLEMCNTATPTKSGKSPLGTDAKAESNEGEDISAPHDKILGCITSCIHVACVNDILEQKENLIHVFLVSLSPGFPWTVKMSAFSSIKELCSRLHEIVDESEETSLDVGVTSLIYELFHSVSPKVVECISTVKIAQVHITASECLLEMIELYKNLPSVQWTDGGFKDELLHLYEMEKNEQAKSLLKACIDGLKGLEKENA</sequence>
<name>A5BHJ2_VITVI</name>
<feature type="region of interest" description="Disordered" evidence="2">
    <location>
        <begin position="45"/>
        <end position="65"/>
    </location>
</feature>
<keyword evidence="1" id="KW-0677">Repeat</keyword>
<gene>
    <name evidence="3" type="ORF">VITISV_029436</name>
</gene>
<dbReference type="InterPro" id="IPR016024">
    <property type="entry name" value="ARM-type_fold"/>
</dbReference>
<dbReference type="PANTHER" id="PTHR23346">
    <property type="entry name" value="TRANSLATIONAL ACTIVATOR GCN1-RELATED"/>
    <property type="match status" value="1"/>
</dbReference>
<accession>A5BHJ2</accession>
<dbReference type="ExpressionAtlas" id="A5BHJ2">
    <property type="expression patterns" value="baseline and differential"/>
</dbReference>
<dbReference type="PANTHER" id="PTHR23346:SF19">
    <property type="entry name" value="PROTEASOME ADAPTER AND SCAFFOLD PROTEIN ECM29"/>
    <property type="match status" value="1"/>
</dbReference>
<proteinExistence type="predicted"/>
<evidence type="ECO:0000256" key="1">
    <source>
        <dbReference type="ARBA" id="ARBA00022737"/>
    </source>
</evidence>